<sequence>MSPVKLVLPFSPPHRPSTTAAPSAPATVLLHHTTEEPPWPRCVRWRGLGRRATENSAERLAEVDECSTFLFDEVGGDVVENGGKSKKMSGTAEEEMAAPAGRRSWWRIVIFFFYQTGILE</sequence>
<organism evidence="2 3">
    <name type="scientific">Castilleja foliolosa</name>
    <dbReference type="NCBI Taxonomy" id="1961234"/>
    <lineage>
        <taxon>Eukaryota</taxon>
        <taxon>Viridiplantae</taxon>
        <taxon>Streptophyta</taxon>
        <taxon>Embryophyta</taxon>
        <taxon>Tracheophyta</taxon>
        <taxon>Spermatophyta</taxon>
        <taxon>Magnoliopsida</taxon>
        <taxon>eudicotyledons</taxon>
        <taxon>Gunneridae</taxon>
        <taxon>Pentapetalae</taxon>
        <taxon>asterids</taxon>
        <taxon>lamiids</taxon>
        <taxon>Lamiales</taxon>
        <taxon>Orobanchaceae</taxon>
        <taxon>Pedicularideae</taxon>
        <taxon>Castillejinae</taxon>
        <taxon>Castilleja</taxon>
    </lineage>
</organism>
<evidence type="ECO:0000313" key="2">
    <source>
        <dbReference type="EMBL" id="KAL3634984.1"/>
    </source>
</evidence>
<dbReference type="AlphaFoldDB" id="A0ABD3D109"/>
<feature type="compositionally biased region" description="Low complexity" evidence="1">
    <location>
        <begin position="16"/>
        <end position="27"/>
    </location>
</feature>
<reference evidence="3" key="1">
    <citation type="journal article" date="2024" name="IScience">
        <title>Strigolactones Initiate the Formation of Haustorium-like Structures in Castilleja.</title>
        <authorList>
            <person name="Buerger M."/>
            <person name="Peterson D."/>
            <person name="Chory J."/>
        </authorList>
    </citation>
    <scope>NUCLEOTIDE SEQUENCE [LARGE SCALE GENOMIC DNA]</scope>
</reference>
<gene>
    <name evidence="2" type="ORF">CASFOL_022038</name>
</gene>
<comment type="caution">
    <text evidence="2">The sequence shown here is derived from an EMBL/GenBank/DDBJ whole genome shotgun (WGS) entry which is preliminary data.</text>
</comment>
<protein>
    <submittedName>
        <fullName evidence="2">Uncharacterized protein</fullName>
    </submittedName>
</protein>
<evidence type="ECO:0000256" key="1">
    <source>
        <dbReference type="SAM" id="MobiDB-lite"/>
    </source>
</evidence>
<name>A0ABD3D109_9LAMI</name>
<evidence type="ECO:0000313" key="3">
    <source>
        <dbReference type="Proteomes" id="UP001632038"/>
    </source>
</evidence>
<dbReference type="EMBL" id="JAVIJP010000028">
    <property type="protein sequence ID" value="KAL3634984.1"/>
    <property type="molecule type" value="Genomic_DNA"/>
</dbReference>
<feature type="region of interest" description="Disordered" evidence="1">
    <location>
        <begin position="1"/>
        <end position="32"/>
    </location>
</feature>
<accession>A0ABD3D109</accession>
<proteinExistence type="predicted"/>
<keyword evidence="3" id="KW-1185">Reference proteome</keyword>
<dbReference type="Proteomes" id="UP001632038">
    <property type="component" value="Unassembled WGS sequence"/>
</dbReference>